<name>A0ABX0Q4L2_9GAMM</name>
<protein>
    <recommendedName>
        <fullName evidence="4">Aspartyl protease</fullName>
    </recommendedName>
</protein>
<evidence type="ECO:0000313" key="3">
    <source>
        <dbReference type="Proteomes" id="UP001429601"/>
    </source>
</evidence>
<evidence type="ECO:0008006" key="4">
    <source>
        <dbReference type="Google" id="ProtNLM"/>
    </source>
</evidence>
<reference evidence="2 3" key="1">
    <citation type="journal article" date="2011" name="Curr. Microbiol.">
        <title>Luteibacter jiangsuensis sp. nov.: a methamidophos-degrading bacterium isolated from a methamidophos-manufacturing factory.</title>
        <authorList>
            <person name="Wang L."/>
            <person name="Wang G.L."/>
            <person name="Li S.P."/>
            <person name="Jiang J.D."/>
        </authorList>
    </citation>
    <scope>NUCLEOTIDE SEQUENCE [LARGE SCALE GENOMIC DNA]</scope>
    <source>
        <strain evidence="2 3">CGMCC 1.10133</strain>
    </source>
</reference>
<sequence length="409" mass="44614">MTFRTIVAASLLAISLPSFAADIASISRLEAGPGNVLFVADWKTARIHAIELPPAAHRAAGESFNILDLESLLSRQLGGARITVEDMATRQGTGEVYVAVSYGPAKAPALFAVTSDGKARRIDLRAATETSIALREAPTTNAAFWKETPERSFTVTDMKWRDGELFVAGLSNQEFASTLRRIRFPFAGSESVTSVEIFHGGHNLVETRAPVRAMSFANLGGQPYLVAAYTCTPLVLIPLSELKDHAHIRGKTVAELGYGNTPADMISYSVTANGKTTDLLMLVNFNRVSNIIPISELEAANERPGIEKQVPFGQIAGLNVMQAPLAGVLRIDNLDDQSFVMIRRELEKDQLQMVSMGKDLSFRLTDHVSEYAFPDFSFKGKAFQIENIKPRQDVLLKAEGFPDLIKSAD</sequence>
<dbReference type="EMBL" id="JAAQQR010000003">
    <property type="protein sequence ID" value="NID04681.1"/>
    <property type="molecule type" value="Genomic_DNA"/>
</dbReference>
<keyword evidence="1" id="KW-0732">Signal</keyword>
<evidence type="ECO:0000313" key="2">
    <source>
        <dbReference type="EMBL" id="NID04681.1"/>
    </source>
</evidence>
<feature type="chain" id="PRO_5045971334" description="Aspartyl protease" evidence="1">
    <location>
        <begin position="21"/>
        <end position="409"/>
    </location>
</feature>
<proteinExistence type="predicted"/>
<evidence type="ECO:0000256" key="1">
    <source>
        <dbReference type="SAM" id="SignalP"/>
    </source>
</evidence>
<feature type="signal peptide" evidence="1">
    <location>
        <begin position="1"/>
        <end position="20"/>
    </location>
</feature>
<comment type="caution">
    <text evidence="2">The sequence shown here is derived from an EMBL/GenBank/DDBJ whole genome shotgun (WGS) entry which is preliminary data.</text>
</comment>
<keyword evidence="3" id="KW-1185">Reference proteome</keyword>
<organism evidence="2 3">
    <name type="scientific">Luteibacter jiangsuensis</name>
    <dbReference type="NCBI Taxonomy" id="637577"/>
    <lineage>
        <taxon>Bacteria</taxon>
        <taxon>Pseudomonadati</taxon>
        <taxon>Pseudomonadota</taxon>
        <taxon>Gammaproteobacteria</taxon>
        <taxon>Lysobacterales</taxon>
        <taxon>Rhodanobacteraceae</taxon>
        <taxon>Luteibacter</taxon>
    </lineage>
</organism>
<dbReference type="Proteomes" id="UP001429601">
    <property type="component" value="Unassembled WGS sequence"/>
</dbReference>
<gene>
    <name evidence="2" type="ORF">HBF26_07270</name>
</gene>
<accession>A0ABX0Q4L2</accession>